<dbReference type="Pfam" id="PF00126">
    <property type="entry name" value="HTH_1"/>
    <property type="match status" value="1"/>
</dbReference>
<dbReference type="Proteomes" id="UP000278036">
    <property type="component" value="Unassembled WGS sequence"/>
</dbReference>
<dbReference type="InterPro" id="IPR051815">
    <property type="entry name" value="Molybdate_resp_trans_reg"/>
</dbReference>
<dbReference type="InParanoid" id="A0A3A9JFK1"/>
<dbReference type="PANTHER" id="PTHR30432">
    <property type="entry name" value="TRANSCRIPTIONAL REGULATOR MODE"/>
    <property type="match status" value="1"/>
</dbReference>
<reference evidence="2 5" key="1">
    <citation type="submission" date="2018-09" db="EMBL/GenBank/DDBJ databases">
        <title>Roseomonas sp. nov., isolated from feces of Tibetan antelopes in the Qinghai-Tibet plateau, China.</title>
        <authorList>
            <person name="Tian Z."/>
        </authorList>
    </citation>
    <scope>NUCLEOTIDE SEQUENCE [LARGE SCALE GENOMIC DNA]</scope>
    <source>
        <strain evidence="3 4">Z23</strain>
        <strain evidence="2 5">Z24</strain>
    </source>
</reference>
<comment type="caution">
    <text evidence="2">The sequence shown here is derived from an EMBL/GenBank/DDBJ whole genome shotgun (WGS) entry which is preliminary data.</text>
</comment>
<organism evidence="2 5">
    <name type="scientific">Teichococcus wenyumeiae</name>
    <dbReference type="NCBI Taxonomy" id="2478470"/>
    <lineage>
        <taxon>Bacteria</taxon>
        <taxon>Pseudomonadati</taxon>
        <taxon>Pseudomonadota</taxon>
        <taxon>Alphaproteobacteria</taxon>
        <taxon>Acetobacterales</taxon>
        <taxon>Roseomonadaceae</taxon>
        <taxon>Roseomonas</taxon>
    </lineage>
</organism>
<dbReference type="InterPro" id="IPR036390">
    <property type="entry name" value="WH_DNA-bd_sf"/>
</dbReference>
<protein>
    <submittedName>
        <fullName evidence="2">LysR family transcriptional regulator</fullName>
    </submittedName>
</protein>
<dbReference type="Gene3D" id="1.10.10.10">
    <property type="entry name" value="Winged helix-like DNA-binding domain superfamily/Winged helix DNA-binding domain"/>
    <property type="match status" value="1"/>
</dbReference>
<dbReference type="GO" id="GO:0003700">
    <property type="term" value="F:DNA-binding transcription factor activity"/>
    <property type="evidence" value="ECO:0007669"/>
    <property type="project" value="InterPro"/>
</dbReference>
<evidence type="ECO:0000259" key="1">
    <source>
        <dbReference type="Pfam" id="PF00126"/>
    </source>
</evidence>
<dbReference type="SUPFAM" id="SSF46785">
    <property type="entry name" value="Winged helix' DNA-binding domain"/>
    <property type="match status" value="1"/>
</dbReference>
<name>A0A3A9JFK1_9PROT</name>
<evidence type="ECO:0000313" key="4">
    <source>
        <dbReference type="Proteomes" id="UP000274097"/>
    </source>
</evidence>
<proteinExistence type="predicted"/>
<dbReference type="EMBL" id="RAQU01000024">
    <property type="protein sequence ID" value="RKK05070.1"/>
    <property type="molecule type" value="Genomic_DNA"/>
</dbReference>
<accession>A0A3A9JFK1</accession>
<dbReference type="Proteomes" id="UP000274097">
    <property type="component" value="Unassembled WGS sequence"/>
</dbReference>
<dbReference type="InterPro" id="IPR000847">
    <property type="entry name" value="LysR_HTH_N"/>
</dbReference>
<evidence type="ECO:0000313" key="5">
    <source>
        <dbReference type="Proteomes" id="UP000278036"/>
    </source>
</evidence>
<keyword evidence="4" id="KW-1185">Reference proteome</keyword>
<dbReference type="RefSeq" id="WP_120637477.1">
    <property type="nucleotide sequence ID" value="NZ_RAQU01000024.1"/>
</dbReference>
<gene>
    <name evidence="2" type="ORF">D6Z83_06290</name>
    <name evidence="3" type="ORF">EBE87_10650</name>
</gene>
<dbReference type="PANTHER" id="PTHR30432:SF1">
    <property type="entry name" value="DNA-BINDING TRANSCRIPTIONAL DUAL REGULATOR MODE"/>
    <property type="match status" value="1"/>
</dbReference>
<dbReference type="InterPro" id="IPR036388">
    <property type="entry name" value="WH-like_DNA-bd_sf"/>
</dbReference>
<sequence>MPRARRPEPQTTGSVPRLIIRLDLGGVRIGPGKVSLLEEIGRSGSISAAGRALKMSYRRAWELVEDLNRGLGTPVVETAAGGAGGGGARLTLAGEAVISHYRAIEAESNHSAGQRLAQLSRLMAT</sequence>
<dbReference type="OrthoDB" id="9800709at2"/>
<feature type="domain" description="HTH lysR-type" evidence="1">
    <location>
        <begin position="36"/>
        <end position="95"/>
    </location>
</feature>
<dbReference type="AlphaFoldDB" id="A0A3A9JFK1"/>
<evidence type="ECO:0000313" key="3">
    <source>
        <dbReference type="EMBL" id="RMI25068.1"/>
    </source>
</evidence>
<dbReference type="EMBL" id="RFLX01000006">
    <property type="protein sequence ID" value="RMI25068.1"/>
    <property type="molecule type" value="Genomic_DNA"/>
</dbReference>
<evidence type="ECO:0000313" key="2">
    <source>
        <dbReference type="EMBL" id="RKK05070.1"/>
    </source>
</evidence>